<evidence type="ECO:0000313" key="1">
    <source>
        <dbReference type="EMBL" id="SVB90032.1"/>
    </source>
</evidence>
<gene>
    <name evidence="1" type="ORF">METZ01_LOCUS242886</name>
</gene>
<proteinExistence type="predicted"/>
<dbReference type="AlphaFoldDB" id="A0A382HSD1"/>
<sequence>MTELLGVKINSPDELKLGVMDFQNRVPKTVIKKLRLPLDPKVSEKISEYLVSISGAIKAVQYAITVFRGKSGKIRTRHIDIIREMIISNTDIPEDLHEYLTEWILENWYEEIDDRGIKYQKFLDSIPDEMYSICRFYLIKMVSPCIRKPKPSVMEKIHKEFTKGGKVIPLKDDA</sequence>
<reference evidence="1" key="1">
    <citation type="submission" date="2018-05" db="EMBL/GenBank/DDBJ databases">
        <authorList>
            <person name="Lanie J.A."/>
            <person name="Ng W.-L."/>
            <person name="Kazmierczak K.M."/>
            <person name="Andrzejewski T.M."/>
            <person name="Davidsen T.M."/>
            <person name="Wayne K.J."/>
            <person name="Tettelin H."/>
            <person name="Glass J.I."/>
            <person name="Rusch D."/>
            <person name="Podicherti R."/>
            <person name="Tsui H.-C.T."/>
            <person name="Winkler M.E."/>
        </authorList>
    </citation>
    <scope>NUCLEOTIDE SEQUENCE</scope>
</reference>
<organism evidence="1">
    <name type="scientific">marine metagenome</name>
    <dbReference type="NCBI Taxonomy" id="408172"/>
    <lineage>
        <taxon>unclassified sequences</taxon>
        <taxon>metagenomes</taxon>
        <taxon>ecological metagenomes</taxon>
    </lineage>
</organism>
<dbReference type="EMBL" id="UINC01062935">
    <property type="protein sequence ID" value="SVB90032.1"/>
    <property type="molecule type" value="Genomic_DNA"/>
</dbReference>
<accession>A0A382HSD1</accession>
<name>A0A382HSD1_9ZZZZ</name>
<protein>
    <submittedName>
        <fullName evidence="1">Uncharacterized protein</fullName>
    </submittedName>
</protein>